<feature type="binding site" evidence="6">
    <location>
        <position position="91"/>
    </location>
    <ligand>
        <name>S-adenosyl-L-methionine</name>
        <dbReference type="ChEBI" id="CHEBI:59789"/>
    </ligand>
</feature>
<keyword evidence="5 6" id="KW-0949">S-adenosyl-L-methionine</keyword>
<proteinExistence type="inferred from homology"/>
<dbReference type="NCBIfam" id="TIGR00006">
    <property type="entry name" value="16S rRNA (cytosine(1402)-N(4))-methyltransferase RsmH"/>
    <property type="match status" value="1"/>
</dbReference>
<dbReference type="GO" id="GO:0005737">
    <property type="term" value="C:cytoplasm"/>
    <property type="evidence" value="ECO:0007669"/>
    <property type="project" value="UniProtKB-SubCell"/>
</dbReference>
<protein>
    <recommendedName>
        <fullName evidence="6">Ribosomal RNA small subunit methyltransferase H</fullName>
        <ecNumber evidence="6">2.1.1.199</ecNumber>
    </recommendedName>
    <alternativeName>
        <fullName evidence="6">16S rRNA m(4)C1402 methyltransferase</fullName>
    </alternativeName>
    <alternativeName>
        <fullName evidence="6">rRNA (cytosine-N(4)-)-methyltransferase RsmH</fullName>
    </alternativeName>
</protein>
<reference evidence="7 8" key="1">
    <citation type="journal article" date="2019" name="ISME J.">
        <title>Genome analyses of uncultured TG2/ZB3 bacteria in 'Margulisbacteria' specifically attached to ectosymbiotic spirochetes of protists in the termite gut.</title>
        <authorList>
            <person name="Utami Y.D."/>
            <person name="Kuwahara H."/>
            <person name="Igai K."/>
            <person name="Murakami T."/>
            <person name="Sugaya K."/>
            <person name="Morikawa T."/>
            <person name="Nagura Y."/>
            <person name="Yuki M."/>
            <person name="Deevong P."/>
            <person name="Inoue T."/>
            <person name="Kihara K."/>
            <person name="Lo N."/>
            <person name="Yamada A."/>
            <person name="Ohkuma M."/>
            <person name="Hongoh Y."/>
        </authorList>
    </citation>
    <scope>NUCLEOTIDE SEQUENCE [LARGE SCALE GENOMIC DNA]</scope>
    <source>
        <strain evidence="7">NkOx7-01</strain>
    </source>
</reference>
<dbReference type="Pfam" id="PF01795">
    <property type="entry name" value="Methyltransf_5"/>
    <property type="match status" value="1"/>
</dbReference>
<dbReference type="HAMAP" id="MF_01007">
    <property type="entry name" value="16SrRNA_methyltr_H"/>
    <property type="match status" value="1"/>
</dbReference>
<evidence type="ECO:0000256" key="2">
    <source>
        <dbReference type="ARBA" id="ARBA00022552"/>
    </source>
</evidence>
<evidence type="ECO:0000313" key="7">
    <source>
        <dbReference type="EMBL" id="GBR72605.1"/>
    </source>
</evidence>
<keyword evidence="2 6" id="KW-0698">rRNA processing</keyword>
<name>A0A388T8S6_TERA1</name>
<dbReference type="SUPFAM" id="SSF53335">
    <property type="entry name" value="S-adenosyl-L-methionine-dependent methyltransferases"/>
    <property type="match status" value="1"/>
</dbReference>
<evidence type="ECO:0000256" key="5">
    <source>
        <dbReference type="ARBA" id="ARBA00022691"/>
    </source>
</evidence>
<comment type="subcellular location">
    <subcellularLocation>
        <location evidence="6">Cytoplasm</location>
    </subcellularLocation>
</comment>
<dbReference type="InterPro" id="IPR023397">
    <property type="entry name" value="SAM-dep_MeTrfase_MraW_recog"/>
</dbReference>
<dbReference type="InterPro" id="IPR029063">
    <property type="entry name" value="SAM-dependent_MTases_sf"/>
</dbReference>
<evidence type="ECO:0000256" key="6">
    <source>
        <dbReference type="HAMAP-Rule" id="MF_01007"/>
    </source>
</evidence>
<comment type="caution">
    <text evidence="7">The sequence shown here is derived from an EMBL/GenBank/DDBJ whole genome shotgun (WGS) entry which is preliminary data.</text>
</comment>
<evidence type="ECO:0000313" key="8">
    <source>
        <dbReference type="Proteomes" id="UP000269352"/>
    </source>
</evidence>
<evidence type="ECO:0000256" key="3">
    <source>
        <dbReference type="ARBA" id="ARBA00022603"/>
    </source>
</evidence>
<dbReference type="Gene3D" id="3.40.50.150">
    <property type="entry name" value="Vaccinia Virus protein VP39"/>
    <property type="match status" value="1"/>
</dbReference>
<dbReference type="AlphaFoldDB" id="A0A388T8S6"/>
<feature type="binding site" evidence="6">
    <location>
        <position position="74"/>
    </location>
    <ligand>
        <name>S-adenosyl-L-methionine</name>
        <dbReference type="ChEBI" id="CHEBI:59789"/>
    </ligand>
</feature>
<dbReference type="Gene3D" id="1.10.150.170">
    <property type="entry name" value="Putative methyltransferase TM0872, insert domain"/>
    <property type="match status" value="1"/>
</dbReference>
<comment type="catalytic activity">
    <reaction evidence="6">
        <text>cytidine(1402) in 16S rRNA + S-adenosyl-L-methionine = N(4)-methylcytidine(1402) in 16S rRNA + S-adenosyl-L-homocysteine + H(+)</text>
        <dbReference type="Rhea" id="RHEA:42928"/>
        <dbReference type="Rhea" id="RHEA-COMP:10286"/>
        <dbReference type="Rhea" id="RHEA-COMP:10287"/>
        <dbReference type="ChEBI" id="CHEBI:15378"/>
        <dbReference type="ChEBI" id="CHEBI:57856"/>
        <dbReference type="ChEBI" id="CHEBI:59789"/>
        <dbReference type="ChEBI" id="CHEBI:74506"/>
        <dbReference type="ChEBI" id="CHEBI:82748"/>
        <dbReference type="EC" id="2.1.1.199"/>
    </reaction>
</comment>
<feature type="binding site" evidence="6">
    <location>
        <begin position="31"/>
        <end position="33"/>
    </location>
    <ligand>
        <name>S-adenosyl-L-methionine</name>
        <dbReference type="ChEBI" id="CHEBI:59789"/>
    </ligand>
</feature>
<dbReference type="PANTHER" id="PTHR11265:SF0">
    <property type="entry name" value="12S RRNA N4-METHYLCYTIDINE METHYLTRANSFERASE"/>
    <property type="match status" value="1"/>
</dbReference>
<dbReference type="GO" id="GO:0071424">
    <property type="term" value="F:rRNA (cytosine-N4-)-methyltransferase activity"/>
    <property type="evidence" value="ECO:0007669"/>
    <property type="project" value="UniProtKB-UniRule"/>
</dbReference>
<dbReference type="Proteomes" id="UP000269352">
    <property type="component" value="Unassembled WGS sequence"/>
</dbReference>
<feature type="binding site" evidence="6">
    <location>
        <position position="48"/>
    </location>
    <ligand>
        <name>S-adenosyl-L-methionine</name>
        <dbReference type="ChEBI" id="CHEBI:59789"/>
    </ligand>
</feature>
<keyword evidence="3 6" id="KW-0489">Methyltransferase</keyword>
<gene>
    <name evidence="6 7" type="primary">rsmH</name>
    <name evidence="7" type="ORF">NO1_0112</name>
</gene>
<feature type="binding site" evidence="6">
    <location>
        <position position="98"/>
    </location>
    <ligand>
        <name>S-adenosyl-L-methionine</name>
        <dbReference type="ChEBI" id="CHEBI:59789"/>
    </ligand>
</feature>
<evidence type="ECO:0000256" key="1">
    <source>
        <dbReference type="ARBA" id="ARBA00010396"/>
    </source>
</evidence>
<sequence>MSHTPVLLQEILAGLNLRSGQTIVDCTFGGGGHAAALARQVRQVLAFDRDPNAPNYAADILAANPNIKLVPDNFSRLAEYIIAPVDGFVFDLGVSSFHLDLPERGFSWRQDCALDMRMDTRQALTAEKIVNQYAEKELADIIYNYGEEKYSRRIAKNILAARQKNKITTSAQLKEIILRSVSGNYTAKNISLARVFQALRIAVNDELNILAGALTQAADLLKTGGRLAVISFHSLEDRIVKNVFRDLQQKNILTLLAKKPLRPSAVEIQNNPRARSAKLRLGEKK</sequence>
<comment type="function">
    <text evidence="6">Specifically methylates the N4 position of cytidine in position 1402 (C1402) of 16S rRNA.</text>
</comment>
<evidence type="ECO:0000256" key="4">
    <source>
        <dbReference type="ARBA" id="ARBA00022679"/>
    </source>
</evidence>
<keyword evidence="6" id="KW-0963">Cytoplasm</keyword>
<accession>A0A388T8S6</accession>
<keyword evidence="8" id="KW-1185">Reference proteome</keyword>
<keyword evidence="4 6" id="KW-0808">Transferase</keyword>
<dbReference type="GO" id="GO:0070475">
    <property type="term" value="P:rRNA base methylation"/>
    <property type="evidence" value="ECO:0007669"/>
    <property type="project" value="UniProtKB-UniRule"/>
</dbReference>
<comment type="similarity">
    <text evidence="1 6">Belongs to the methyltransferase superfamily. RsmH family.</text>
</comment>
<dbReference type="SUPFAM" id="SSF81799">
    <property type="entry name" value="Putative methyltransferase TM0872, insert domain"/>
    <property type="match status" value="1"/>
</dbReference>
<dbReference type="EC" id="2.1.1.199" evidence="6"/>
<dbReference type="PIRSF" id="PIRSF004486">
    <property type="entry name" value="MraW"/>
    <property type="match status" value="1"/>
</dbReference>
<dbReference type="EMBL" id="BGZN01000001">
    <property type="protein sequence ID" value="GBR72605.1"/>
    <property type="molecule type" value="Genomic_DNA"/>
</dbReference>
<organism evidence="7 8">
    <name type="scientific">Termititenax aidoneus</name>
    <dbReference type="NCBI Taxonomy" id="2218524"/>
    <lineage>
        <taxon>Bacteria</taxon>
        <taxon>Bacillati</taxon>
        <taxon>Candidatus Margulisiibacteriota</taxon>
        <taxon>Candidatus Termititenacia</taxon>
        <taxon>Candidatus Termititenacales</taxon>
        <taxon>Candidatus Termititenacaceae</taxon>
        <taxon>Candidatus Termititenax</taxon>
    </lineage>
</organism>
<dbReference type="InterPro" id="IPR002903">
    <property type="entry name" value="RsmH"/>
</dbReference>
<dbReference type="PANTHER" id="PTHR11265">
    <property type="entry name" value="S-ADENOSYL-METHYLTRANSFERASE MRAW"/>
    <property type="match status" value="1"/>
</dbReference>